<evidence type="ECO:0000313" key="3">
    <source>
        <dbReference type="Proteomes" id="UP000663866"/>
    </source>
</evidence>
<proteinExistence type="predicted"/>
<feature type="non-terminal residue" evidence="2">
    <location>
        <position position="1"/>
    </location>
</feature>
<feature type="region of interest" description="Disordered" evidence="1">
    <location>
        <begin position="1"/>
        <end position="21"/>
    </location>
</feature>
<keyword evidence="3" id="KW-1185">Reference proteome</keyword>
<accession>A0A820V8V6</accession>
<protein>
    <submittedName>
        <fullName evidence="2">Uncharacterized protein</fullName>
    </submittedName>
</protein>
<comment type="caution">
    <text evidence="2">The sequence shown here is derived from an EMBL/GenBank/DDBJ whole genome shotgun (WGS) entry which is preliminary data.</text>
</comment>
<dbReference type="AlphaFoldDB" id="A0A820V8V6"/>
<dbReference type="Proteomes" id="UP000663866">
    <property type="component" value="Unassembled WGS sequence"/>
</dbReference>
<name>A0A820V8V6_9BILA</name>
<gene>
    <name evidence="2" type="ORF">OVN521_LOCUS40487</name>
</gene>
<feature type="compositionally biased region" description="Polar residues" evidence="1">
    <location>
        <begin position="11"/>
        <end position="21"/>
    </location>
</feature>
<reference evidence="2" key="1">
    <citation type="submission" date="2021-02" db="EMBL/GenBank/DDBJ databases">
        <authorList>
            <person name="Nowell W R."/>
        </authorList>
    </citation>
    <scope>NUCLEOTIDE SEQUENCE</scope>
</reference>
<feature type="non-terminal residue" evidence="2">
    <location>
        <position position="21"/>
    </location>
</feature>
<dbReference type="EMBL" id="CAJOBG010052649">
    <property type="protein sequence ID" value="CAF4496409.1"/>
    <property type="molecule type" value="Genomic_DNA"/>
</dbReference>
<evidence type="ECO:0000256" key="1">
    <source>
        <dbReference type="SAM" id="MobiDB-lite"/>
    </source>
</evidence>
<evidence type="ECO:0000313" key="2">
    <source>
        <dbReference type="EMBL" id="CAF4496409.1"/>
    </source>
</evidence>
<sequence>MRRNLPLEQVESLTEISSGTL</sequence>
<organism evidence="2 3">
    <name type="scientific">Rotaria magnacalcarata</name>
    <dbReference type="NCBI Taxonomy" id="392030"/>
    <lineage>
        <taxon>Eukaryota</taxon>
        <taxon>Metazoa</taxon>
        <taxon>Spiralia</taxon>
        <taxon>Gnathifera</taxon>
        <taxon>Rotifera</taxon>
        <taxon>Eurotatoria</taxon>
        <taxon>Bdelloidea</taxon>
        <taxon>Philodinida</taxon>
        <taxon>Philodinidae</taxon>
        <taxon>Rotaria</taxon>
    </lineage>
</organism>